<organism evidence="2 5">
    <name type="scientific">Teichococcus wenyumeiae</name>
    <dbReference type="NCBI Taxonomy" id="2478470"/>
    <lineage>
        <taxon>Bacteria</taxon>
        <taxon>Pseudomonadati</taxon>
        <taxon>Pseudomonadota</taxon>
        <taxon>Alphaproteobacteria</taxon>
        <taxon>Acetobacterales</taxon>
        <taxon>Roseomonadaceae</taxon>
        <taxon>Roseomonas</taxon>
    </lineage>
</organism>
<reference evidence="2 5" key="1">
    <citation type="submission" date="2018-09" db="EMBL/GenBank/DDBJ databases">
        <title>Roseomonas sp. nov., isolated from feces of Tibetan antelopes in the Qinghai-Tibet plateau, China.</title>
        <authorList>
            <person name="Tian Z."/>
        </authorList>
    </citation>
    <scope>NUCLEOTIDE SEQUENCE [LARGE SCALE GENOMIC DNA]</scope>
    <source>
        <strain evidence="3 4">Z23</strain>
        <strain evidence="2 5">Z24</strain>
    </source>
</reference>
<dbReference type="EMBL" id="RAQU01000016">
    <property type="protein sequence ID" value="RKK05426.1"/>
    <property type="molecule type" value="Genomic_DNA"/>
</dbReference>
<comment type="caution">
    <text evidence="2">The sequence shown here is derived from an EMBL/GenBank/DDBJ whole genome shotgun (WGS) entry which is preliminary data.</text>
</comment>
<name>A0A3A9JNJ5_9PROT</name>
<keyword evidence="1" id="KW-0472">Membrane</keyword>
<evidence type="ECO:0000313" key="4">
    <source>
        <dbReference type="Proteomes" id="UP000274097"/>
    </source>
</evidence>
<feature type="transmembrane region" description="Helical" evidence="1">
    <location>
        <begin position="61"/>
        <end position="82"/>
    </location>
</feature>
<dbReference type="RefSeq" id="WP_120637091.1">
    <property type="nucleotide sequence ID" value="NZ_RAQU01000016.1"/>
</dbReference>
<keyword evidence="1" id="KW-0812">Transmembrane</keyword>
<protein>
    <submittedName>
        <fullName evidence="2">DUF3649 domain-containing protein</fullName>
    </submittedName>
</protein>
<evidence type="ECO:0000313" key="2">
    <source>
        <dbReference type="EMBL" id="RKK05426.1"/>
    </source>
</evidence>
<keyword evidence="1" id="KW-1133">Transmembrane helix</keyword>
<feature type="transmembrane region" description="Helical" evidence="1">
    <location>
        <begin position="89"/>
        <end position="107"/>
    </location>
</feature>
<proteinExistence type="predicted"/>
<evidence type="ECO:0000256" key="1">
    <source>
        <dbReference type="SAM" id="Phobius"/>
    </source>
</evidence>
<dbReference type="OrthoDB" id="10011207at2"/>
<dbReference type="EMBL" id="RFLX01000017">
    <property type="protein sequence ID" value="RMI19637.1"/>
    <property type="molecule type" value="Genomic_DNA"/>
</dbReference>
<gene>
    <name evidence="2" type="ORF">D6Z83_04260</name>
    <name evidence="3" type="ORF">EBE87_19365</name>
</gene>
<feature type="transmembrane region" description="Helical" evidence="1">
    <location>
        <begin position="32"/>
        <end position="55"/>
    </location>
</feature>
<keyword evidence="4" id="KW-1185">Reference proteome</keyword>
<evidence type="ECO:0000313" key="5">
    <source>
        <dbReference type="Proteomes" id="UP000278036"/>
    </source>
</evidence>
<dbReference type="InParanoid" id="A0A3A9JNJ5"/>
<accession>A0A3A9JNJ5</accession>
<dbReference type="Proteomes" id="UP000278036">
    <property type="component" value="Unassembled WGS sequence"/>
</dbReference>
<sequence>MDVSRAINGTARRTRFRPGAEARCRAGIAMRLLAGVGGGYAVAALFTMALSIGLPMPRAEAVLTATMASFAIYAAAIVWAFAAPGVLRAWAGMAAQAALLLLALFLLEGYLP</sequence>
<dbReference type="Proteomes" id="UP000274097">
    <property type="component" value="Unassembled WGS sequence"/>
</dbReference>
<dbReference type="AlphaFoldDB" id="A0A3A9JNJ5"/>
<evidence type="ECO:0000313" key="3">
    <source>
        <dbReference type="EMBL" id="RMI19637.1"/>
    </source>
</evidence>